<protein>
    <submittedName>
        <fullName evidence="1">Uncharacterized protein</fullName>
    </submittedName>
</protein>
<dbReference type="KEGG" id="ipc:IPA_02775"/>
<sequence>MEEYEWQKHPRCKDIEEEDHLLEIKSRLTVSSWFALLVLRLRKELNTTNHTVTMAAYYVLKRHEEEFRKTIEDIRFCKKLRAKEVYKWDSRLARMKW</sequence>
<evidence type="ECO:0000313" key="1">
    <source>
        <dbReference type="EMBL" id="UXD22233.1"/>
    </source>
</evidence>
<dbReference type="AlphaFoldDB" id="A0A977PKQ6"/>
<reference evidence="1" key="1">
    <citation type="submission" date="2013-11" db="EMBL/GenBank/DDBJ databases">
        <title>Comparative genomics of Ignicoccus.</title>
        <authorList>
            <person name="Podar M."/>
        </authorList>
    </citation>
    <scope>NUCLEOTIDE SEQUENCE</scope>
    <source>
        <strain evidence="1">DSM 13166</strain>
    </source>
</reference>
<name>A0A977PKQ6_9CREN</name>
<dbReference type="Proteomes" id="UP001063698">
    <property type="component" value="Chromosome"/>
</dbReference>
<dbReference type="EMBL" id="CP006868">
    <property type="protein sequence ID" value="UXD22233.1"/>
    <property type="molecule type" value="Genomic_DNA"/>
</dbReference>
<evidence type="ECO:0000313" key="2">
    <source>
        <dbReference type="Proteomes" id="UP001063698"/>
    </source>
</evidence>
<accession>A0A977PKQ6</accession>
<organism evidence="1 2">
    <name type="scientific">Ignicoccus pacificus DSM 13166</name>
    <dbReference type="NCBI Taxonomy" id="940294"/>
    <lineage>
        <taxon>Archaea</taxon>
        <taxon>Thermoproteota</taxon>
        <taxon>Thermoprotei</taxon>
        <taxon>Desulfurococcales</taxon>
        <taxon>Desulfurococcaceae</taxon>
        <taxon>Ignicoccus</taxon>
    </lineage>
</organism>
<keyword evidence="2" id="KW-1185">Reference proteome</keyword>
<gene>
    <name evidence="1" type="ORF">IPA_02775</name>
</gene>
<proteinExistence type="predicted"/>